<keyword evidence="10" id="KW-1185">Reference proteome</keyword>
<evidence type="ECO:0000313" key="10">
    <source>
        <dbReference type="Proteomes" id="UP001165060"/>
    </source>
</evidence>
<dbReference type="InterPro" id="IPR046341">
    <property type="entry name" value="SET_dom_sf"/>
</dbReference>
<dbReference type="Proteomes" id="UP001165060">
    <property type="component" value="Unassembled WGS sequence"/>
</dbReference>
<dbReference type="Pfam" id="PF00856">
    <property type="entry name" value="SET"/>
    <property type="match status" value="1"/>
</dbReference>
<organism evidence="9 10">
    <name type="scientific">Tetraparma gracilis</name>
    <dbReference type="NCBI Taxonomy" id="2962635"/>
    <lineage>
        <taxon>Eukaryota</taxon>
        <taxon>Sar</taxon>
        <taxon>Stramenopiles</taxon>
        <taxon>Ochrophyta</taxon>
        <taxon>Bolidophyceae</taxon>
        <taxon>Parmales</taxon>
        <taxon>Triparmaceae</taxon>
        <taxon>Tetraparma</taxon>
    </lineage>
</organism>
<keyword evidence="4" id="KW-0808">Transferase</keyword>
<dbReference type="InterPro" id="IPR001214">
    <property type="entry name" value="SET_dom"/>
</dbReference>
<comment type="subcellular location">
    <subcellularLocation>
        <location evidence="1">Chromosome</location>
    </subcellularLocation>
</comment>
<dbReference type="InterPro" id="IPR050973">
    <property type="entry name" value="H3K9_Histone-Lys_N-MTase"/>
</dbReference>
<keyword evidence="7" id="KW-0862">Zinc</keyword>
<accession>A0ABQ6M4S6</accession>
<feature type="domain" description="SET" evidence="8">
    <location>
        <begin position="28"/>
        <end position="162"/>
    </location>
</feature>
<evidence type="ECO:0000256" key="5">
    <source>
        <dbReference type="ARBA" id="ARBA00022691"/>
    </source>
</evidence>
<evidence type="ECO:0000256" key="1">
    <source>
        <dbReference type="ARBA" id="ARBA00004286"/>
    </source>
</evidence>
<dbReference type="EMBL" id="BRYB01005020">
    <property type="protein sequence ID" value="GMI19410.1"/>
    <property type="molecule type" value="Genomic_DNA"/>
</dbReference>
<dbReference type="PANTHER" id="PTHR46223:SF3">
    <property type="entry name" value="HISTONE-LYSINE N-METHYLTRANSFERASE SET-23"/>
    <property type="match status" value="1"/>
</dbReference>
<evidence type="ECO:0000256" key="7">
    <source>
        <dbReference type="ARBA" id="ARBA00022833"/>
    </source>
</evidence>
<keyword evidence="6" id="KW-0479">Metal-binding</keyword>
<evidence type="ECO:0000256" key="6">
    <source>
        <dbReference type="ARBA" id="ARBA00022723"/>
    </source>
</evidence>
<keyword evidence="5" id="KW-0949">S-adenosyl-L-methionine</keyword>
<keyword evidence="3" id="KW-0489">Methyltransferase</keyword>
<name>A0ABQ6M4S6_9STRA</name>
<keyword evidence="2" id="KW-0158">Chromosome</keyword>
<dbReference type="SMART" id="SM00317">
    <property type="entry name" value="SET"/>
    <property type="match status" value="1"/>
</dbReference>
<dbReference type="PANTHER" id="PTHR46223">
    <property type="entry name" value="HISTONE-LYSINE N-METHYLTRANSFERASE SUV39H"/>
    <property type="match status" value="1"/>
</dbReference>
<reference evidence="9 10" key="1">
    <citation type="journal article" date="2023" name="Commun. Biol.">
        <title>Genome analysis of Parmales, the sister group of diatoms, reveals the evolutionary specialization of diatoms from phago-mixotrophs to photoautotrophs.</title>
        <authorList>
            <person name="Ban H."/>
            <person name="Sato S."/>
            <person name="Yoshikawa S."/>
            <person name="Yamada K."/>
            <person name="Nakamura Y."/>
            <person name="Ichinomiya M."/>
            <person name="Sato N."/>
            <person name="Blanc-Mathieu R."/>
            <person name="Endo H."/>
            <person name="Kuwata A."/>
            <person name="Ogata H."/>
        </authorList>
    </citation>
    <scope>NUCLEOTIDE SEQUENCE [LARGE SCALE GENOMIC DNA]</scope>
</reference>
<gene>
    <name evidence="9" type="ORF">TeGR_g12131</name>
</gene>
<dbReference type="Gene3D" id="2.170.270.10">
    <property type="entry name" value="SET domain"/>
    <property type="match status" value="1"/>
</dbReference>
<proteinExistence type="predicted"/>
<evidence type="ECO:0000256" key="2">
    <source>
        <dbReference type="ARBA" id="ARBA00022454"/>
    </source>
</evidence>
<dbReference type="SUPFAM" id="SSF82199">
    <property type="entry name" value="SET domain"/>
    <property type="match status" value="1"/>
</dbReference>
<comment type="caution">
    <text evidence="9">The sequence shown here is derived from an EMBL/GenBank/DDBJ whole genome shotgun (WGS) entry which is preliminary data.</text>
</comment>
<dbReference type="PROSITE" id="PS50280">
    <property type="entry name" value="SET"/>
    <property type="match status" value="1"/>
</dbReference>
<evidence type="ECO:0000256" key="3">
    <source>
        <dbReference type="ARBA" id="ARBA00022603"/>
    </source>
</evidence>
<evidence type="ECO:0000256" key="4">
    <source>
        <dbReference type="ARBA" id="ARBA00022679"/>
    </source>
</evidence>
<evidence type="ECO:0000313" key="9">
    <source>
        <dbReference type="EMBL" id="GMI19410.1"/>
    </source>
</evidence>
<sequence>MYLLVPIFLSSPLLKLIPTNPAALSLPTSLSLRPSPGRGLGVFALSPVPAFEEVGRYVGELICAAENERRYKGGGWRSRLWRLGRRLRGETVTGDYVYSIEPDLLVDGEDTARSGWTRYLNHSGEPNLAAKSLTQDMYGEPKVWFYALRDIDVGEELTFSYGSKYWDENDDVL</sequence>
<protein>
    <recommendedName>
        <fullName evidence="8">SET domain-containing protein</fullName>
    </recommendedName>
</protein>
<evidence type="ECO:0000259" key="8">
    <source>
        <dbReference type="PROSITE" id="PS50280"/>
    </source>
</evidence>